<keyword evidence="2" id="KW-1185">Reference proteome</keyword>
<protein>
    <recommendedName>
        <fullName evidence="3">XamI restriction endonuclease</fullName>
    </recommendedName>
</protein>
<dbReference type="EMBL" id="JBHMAX010000036">
    <property type="protein sequence ID" value="MFB9733469.1"/>
    <property type="molecule type" value="Genomic_DNA"/>
</dbReference>
<evidence type="ECO:0000313" key="1">
    <source>
        <dbReference type="EMBL" id="MFB9733469.1"/>
    </source>
</evidence>
<evidence type="ECO:0008006" key="3">
    <source>
        <dbReference type="Google" id="ProtNLM"/>
    </source>
</evidence>
<gene>
    <name evidence="1" type="ORF">ACFFN0_15580</name>
</gene>
<dbReference type="Proteomes" id="UP001589613">
    <property type="component" value="Unassembled WGS sequence"/>
</dbReference>
<proteinExistence type="predicted"/>
<comment type="caution">
    <text evidence="1">The sequence shown here is derived from an EMBL/GenBank/DDBJ whole genome shotgun (WGS) entry which is preliminary data.</text>
</comment>
<dbReference type="RefSeq" id="WP_141339280.1">
    <property type="nucleotide sequence ID" value="NZ_VFXM01000017.1"/>
</dbReference>
<accession>A0ABV5V6R4</accession>
<sequence>MTATNRTPAKDVPGVIEITDGLRQWAQRFSGDPTAIAASRAMTHHNWHAADTMPSAGRYKSSAAQAALKAVREGVLPREAFNNAADGTNPRTTTGEQAAVTLRMLHDAGAPIEFMTVLTDAYGVDLNDVRLAWARLGSDEQEAVEQNRIEGTGSKGFAQGGRPYVESSRTLQDEESSAEPAFVLWNADAIDRGTQAHKDLEVELAERIRQSGFVPLSPRGGDEPFDVAWVADHVLYICEVKSTTSANEESQLRLGLGQLLSYLHRTNIEHWPHVQAMRGVLAIESAPAQSRSDWVDICAASGVRLAWPDRFPDLFEGVGTDG</sequence>
<reference evidence="1 2" key="1">
    <citation type="submission" date="2024-09" db="EMBL/GenBank/DDBJ databases">
        <authorList>
            <person name="Sun Q."/>
            <person name="Mori K."/>
        </authorList>
    </citation>
    <scope>NUCLEOTIDE SEQUENCE [LARGE SCALE GENOMIC DNA]</scope>
    <source>
        <strain evidence="1 2">JCM 12763</strain>
    </source>
</reference>
<name>A0ABV5V6R4_9MICO</name>
<organism evidence="1 2">
    <name type="scientific">Ornithinimicrobium kibberense</name>
    <dbReference type="NCBI Taxonomy" id="282060"/>
    <lineage>
        <taxon>Bacteria</taxon>
        <taxon>Bacillati</taxon>
        <taxon>Actinomycetota</taxon>
        <taxon>Actinomycetes</taxon>
        <taxon>Micrococcales</taxon>
        <taxon>Ornithinimicrobiaceae</taxon>
        <taxon>Ornithinimicrobium</taxon>
    </lineage>
</organism>
<evidence type="ECO:0000313" key="2">
    <source>
        <dbReference type="Proteomes" id="UP001589613"/>
    </source>
</evidence>